<comment type="similarity">
    <text evidence="1">Belongs to the EndA/NucM nuclease family.</text>
</comment>
<keyword evidence="5" id="KW-1185">Reference proteome</keyword>
<evidence type="ECO:0000313" key="4">
    <source>
        <dbReference type="EMBL" id="CBW26210.1"/>
    </source>
</evidence>
<dbReference type="eggNOG" id="COG2356">
    <property type="taxonomic scope" value="Bacteria"/>
</dbReference>
<dbReference type="KEGG" id="bmx:BMS_1341"/>
<dbReference type="InterPro" id="IPR044925">
    <property type="entry name" value="His-Me_finger_sf"/>
</dbReference>
<dbReference type="EMBL" id="FQ312005">
    <property type="protein sequence ID" value="CBW26210.1"/>
    <property type="molecule type" value="Genomic_DNA"/>
</dbReference>
<evidence type="ECO:0000256" key="1">
    <source>
        <dbReference type="ARBA" id="ARBA00006429"/>
    </source>
</evidence>
<sequence>MKKSAILILGLALLGACGDKHTFDTPVSGSGTGNFQSDNTQNLSAIVEITAHDNPADYYNDGFHAKYLSKLSNPATISQADLDKLKSELNKVLKWEHTRVPGKRDTTERCPKGAPESESCYSHDFDTYRDYQRARTYLYGKIDLFKNDAGEFALDTIYCQKVFTTNDLQNPQYSIGVMRRPDYNTINAEHIWPRSKFEEIEDSKYYNLKLSDLHNLAPSFITTNSKRSNLPFGSLSNGGTVTNDFSQYCADSEAKLFTNNGKTYMDAPDAVKGDIARAMFYMSARYFNSKNKDAMNIDPEQEATLREWHKLDPVSDKERERNNKVFSVQHNRNPFIDYPELVELVKDF</sequence>
<keyword evidence="4" id="KW-0255">Endonuclease</keyword>
<dbReference type="Proteomes" id="UP000008963">
    <property type="component" value="Chromosome"/>
</dbReference>
<proteinExistence type="inferred from homology"/>
<dbReference type="PANTHER" id="PTHR33607">
    <property type="entry name" value="ENDONUCLEASE-1"/>
    <property type="match status" value="1"/>
</dbReference>
<dbReference type="PANTHER" id="PTHR33607:SF2">
    <property type="entry name" value="ENDONUCLEASE-1"/>
    <property type="match status" value="1"/>
</dbReference>
<reference evidence="5" key="1">
    <citation type="journal article" date="2013" name="ISME J.">
        <title>A small predatory core genome in the divergent marine Bacteriovorax marinus SJ and the terrestrial Bdellovibrio bacteriovorus.</title>
        <authorList>
            <person name="Crossman L.C."/>
            <person name="Chen H."/>
            <person name="Cerdeno-Tarraga A.M."/>
            <person name="Brooks K."/>
            <person name="Quail M.A."/>
            <person name="Pineiro S.A."/>
            <person name="Hobley L."/>
            <person name="Sockett R.E."/>
            <person name="Bentley S.D."/>
            <person name="Parkhill J."/>
            <person name="Williams H.N."/>
            <person name="Stine O.C."/>
        </authorList>
    </citation>
    <scope>NUCLEOTIDE SEQUENCE [LARGE SCALE GENOMIC DNA]</scope>
    <source>
        <strain evidence="5">ATCC BAA-682 / DSM 15412 / SJ</strain>
    </source>
</reference>
<organism evidence="4 5">
    <name type="scientific">Halobacteriovorax marinus (strain ATCC BAA-682 / DSM 15412 / SJ)</name>
    <name type="common">Bacteriovorax marinus</name>
    <dbReference type="NCBI Taxonomy" id="862908"/>
    <lineage>
        <taxon>Bacteria</taxon>
        <taxon>Pseudomonadati</taxon>
        <taxon>Bdellovibrionota</taxon>
        <taxon>Bacteriovoracia</taxon>
        <taxon>Bacteriovoracales</taxon>
        <taxon>Halobacteriovoraceae</taxon>
        <taxon>Halobacteriovorax</taxon>
    </lineage>
</organism>
<dbReference type="GO" id="GO:0016787">
    <property type="term" value="F:hydrolase activity"/>
    <property type="evidence" value="ECO:0007669"/>
    <property type="project" value="UniProtKB-KW"/>
</dbReference>
<protein>
    <submittedName>
        <fullName evidence="4">Membrane-bound endonuclease</fullName>
    </submittedName>
</protein>
<dbReference type="GO" id="GO:0004519">
    <property type="term" value="F:endonuclease activity"/>
    <property type="evidence" value="ECO:0007669"/>
    <property type="project" value="UniProtKB-KW"/>
</dbReference>
<dbReference type="STRING" id="862908.BMS_1341"/>
<name>E1WZM4_HALMS</name>
<dbReference type="RefSeq" id="WP_014243994.1">
    <property type="nucleotide sequence ID" value="NC_016620.1"/>
</dbReference>
<dbReference type="PATRIC" id="fig|862908.3.peg.1276"/>
<dbReference type="PROSITE" id="PS51257">
    <property type="entry name" value="PROKAR_LIPOPROTEIN"/>
    <property type="match status" value="1"/>
</dbReference>
<gene>
    <name evidence="4" type="ordered locus">BMS_1341</name>
</gene>
<dbReference type="HOGENOM" id="CLU_084443_0_0_7"/>
<dbReference type="InterPro" id="IPR007346">
    <property type="entry name" value="Endonuclease-I"/>
</dbReference>
<dbReference type="AlphaFoldDB" id="E1WZM4"/>
<evidence type="ECO:0000256" key="3">
    <source>
        <dbReference type="ARBA" id="ARBA00022801"/>
    </source>
</evidence>
<evidence type="ECO:0000256" key="2">
    <source>
        <dbReference type="ARBA" id="ARBA00022722"/>
    </source>
</evidence>
<keyword evidence="2" id="KW-0540">Nuclease</keyword>
<evidence type="ECO:0000313" key="5">
    <source>
        <dbReference type="Proteomes" id="UP000008963"/>
    </source>
</evidence>
<accession>E1WZM4</accession>
<dbReference type="Pfam" id="PF04231">
    <property type="entry name" value="Endonuclease_1"/>
    <property type="match status" value="1"/>
</dbReference>
<keyword evidence="3" id="KW-0378">Hydrolase</keyword>
<dbReference type="SUPFAM" id="SSF54060">
    <property type="entry name" value="His-Me finger endonucleases"/>
    <property type="match status" value="1"/>
</dbReference>
<dbReference type="OrthoDB" id="5294648at2"/>